<dbReference type="OrthoDB" id="6028099at2"/>
<dbReference type="EMBL" id="CP027860">
    <property type="protein sequence ID" value="AVP99160.1"/>
    <property type="molecule type" value="Genomic_DNA"/>
</dbReference>
<gene>
    <name evidence="2" type="ORF">C7S18_19180</name>
</gene>
<feature type="transmembrane region" description="Helical" evidence="1">
    <location>
        <begin position="94"/>
        <end position="117"/>
    </location>
</feature>
<dbReference type="RefSeq" id="WP_106893080.1">
    <property type="nucleotide sequence ID" value="NZ_CP027860.1"/>
</dbReference>
<feature type="transmembrane region" description="Helical" evidence="1">
    <location>
        <begin position="65"/>
        <end position="87"/>
    </location>
</feature>
<dbReference type="Proteomes" id="UP000241074">
    <property type="component" value="Chromosome"/>
</dbReference>
<dbReference type="KEGG" id="xba:C7S18_19180"/>
<keyword evidence="1" id="KW-0812">Transmembrane</keyword>
<reference evidence="2 3" key="2">
    <citation type="submission" date="2018-03" db="EMBL/GenBank/DDBJ databases">
        <authorList>
            <person name="Keele B.F."/>
        </authorList>
    </citation>
    <scope>NUCLEOTIDE SEQUENCE [LARGE SCALE GENOMIC DNA]</scope>
    <source>
        <strain evidence="2 3">D13</strain>
    </source>
</reference>
<accession>A0A2P1PWE6</accession>
<name>A0A2P1PWE6_9GAMM</name>
<reference evidence="2 3" key="1">
    <citation type="submission" date="2018-03" db="EMBL/GenBank/DDBJ databases">
        <title>Ahniella affigens gen. nov., sp. nov., a gammaproteobacterium isolated from sandy soil near a stream.</title>
        <authorList>
            <person name="Ko Y."/>
            <person name="Kim J.-H."/>
        </authorList>
    </citation>
    <scope>NUCLEOTIDE SEQUENCE [LARGE SCALE GENOMIC DNA]</scope>
    <source>
        <strain evidence="2 3">D13</strain>
    </source>
</reference>
<proteinExistence type="predicted"/>
<sequence length="127" mass="13957">MTSPYEPPSAELGVQPKRRDAADLILRIASVAMSLITAGGITLVVPQFKPVIQGFGDDLPLLTQLVADYTFLVWLLPILTLAVALAWPKPRQRFHLSIVCGFVLSGITWALMIYAMYLPIFNMAAEV</sequence>
<keyword evidence="1" id="KW-1133">Transmembrane helix</keyword>
<organism evidence="2 3">
    <name type="scientific">Ahniella affigens</name>
    <dbReference type="NCBI Taxonomy" id="2021234"/>
    <lineage>
        <taxon>Bacteria</taxon>
        <taxon>Pseudomonadati</taxon>
        <taxon>Pseudomonadota</taxon>
        <taxon>Gammaproteobacteria</taxon>
        <taxon>Lysobacterales</taxon>
        <taxon>Rhodanobacteraceae</taxon>
        <taxon>Ahniella</taxon>
    </lineage>
</organism>
<keyword evidence="1" id="KW-0472">Membrane</keyword>
<evidence type="ECO:0000313" key="3">
    <source>
        <dbReference type="Proteomes" id="UP000241074"/>
    </source>
</evidence>
<evidence type="ECO:0000256" key="1">
    <source>
        <dbReference type="SAM" id="Phobius"/>
    </source>
</evidence>
<feature type="transmembrane region" description="Helical" evidence="1">
    <location>
        <begin position="24"/>
        <end position="45"/>
    </location>
</feature>
<protein>
    <submittedName>
        <fullName evidence="2">Uncharacterized protein</fullName>
    </submittedName>
</protein>
<dbReference type="AlphaFoldDB" id="A0A2P1PWE6"/>
<keyword evidence="3" id="KW-1185">Reference proteome</keyword>
<evidence type="ECO:0000313" key="2">
    <source>
        <dbReference type="EMBL" id="AVP99160.1"/>
    </source>
</evidence>